<evidence type="ECO:0000256" key="2">
    <source>
        <dbReference type="SAM" id="Phobius"/>
    </source>
</evidence>
<dbReference type="Proteomes" id="UP001229081">
    <property type="component" value="Unassembled WGS sequence"/>
</dbReference>
<reference evidence="3 5" key="1">
    <citation type="journal article" date="2019" name="Emerg. Microbes Infect.">
        <title>Comprehensive subspecies identification of 175 nontuberculous mycobacteria species based on 7547 genomic profiles.</title>
        <authorList>
            <person name="Matsumoto Y."/>
            <person name="Kinjo T."/>
            <person name="Motooka D."/>
            <person name="Nabeya D."/>
            <person name="Jung N."/>
            <person name="Uechi K."/>
            <person name="Horii T."/>
            <person name="Iida T."/>
            <person name="Fujita J."/>
            <person name="Nakamura S."/>
        </authorList>
    </citation>
    <scope>NUCLEOTIDE SEQUENCE [LARGE SCALE GENOMIC DNA]</scope>
    <source>
        <strain evidence="3 5">JCM 18565</strain>
    </source>
</reference>
<dbReference type="EMBL" id="BLKX01000001">
    <property type="protein sequence ID" value="GFG82000.1"/>
    <property type="molecule type" value="Genomic_DNA"/>
</dbReference>
<reference evidence="3" key="2">
    <citation type="submission" date="2020-02" db="EMBL/GenBank/DDBJ databases">
        <authorList>
            <person name="Matsumoto Y."/>
            <person name="Kinjo T."/>
            <person name="Motooka D."/>
            <person name="Nabeya D."/>
            <person name="Jung N."/>
            <person name="Uechi K."/>
            <person name="Horii T."/>
            <person name="Iida T."/>
            <person name="Fujita J."/>
            <person name="Nakamura S."/>
        </authorList>
    </citation>
    <scope>NUCLEOTIDE SEQUENCE</scope>
    <source>
        <strain evidence="3">JCM 18565</strain>
    </source>
</reference>
<evidence type="ECO:0000313" key="4">
    <source>
        <dbReference type="EMBL" id="MDP7738249.1"/>
    </source>
</evidence>
<evidence type="ECO:0000313" key="6">
    <source>
        <dbReference type="Proteomes" id="UP001229081"/>
    </source>
</evidence>
<organism evidence="4 6">
    <name type="scientific">Mycobacterium paragordonae</name>
    <dbReference type="NCBI Taxonomy" id="1389713"/>
    <lineage>
        <taxon>Bacteria</taxon>
        <taxon>Bacillati</taxon>
        <taxon>Actinomycetota</taxon>
        <taxon>Actinomycetes</taxon>
        <taxon>Mycobacteriales</taxon>
        <taxon>Mycobacteriaceae</taxon>
        <taxon>Mycobacterium</taxon>
    </lineage>
</organism>
<dbReference type="RefSeq" id="WP_082978114.1">
    <property type="nucleotide sequence ID" value="NZ_BLKX01000001.1"/>
</dbReference>
<accession>A0AAJ1SDS4</accession>
<protein>
    <submittedName>
        <fullName evidence="4">Uncharacterized protein</fullName>
    </submittedName>
</protein>
<feature type="transmembrane region" description="Helical" evidence="2">
    <location>
        <begin position="76"/>
        <end position="95"/>
    </location>
</feature>
<keyword evidence="2" id="KW-1133">Transmembrane helix</keyword>
<feature type="region of interest" description="Disordered" evidence="1">
    <location>
        <begin position="1"/>
        <end position="25"/>
    </location>
</feature>
<dbReference type="Proteomes" id="UP000465240">
    <property type="component" value="Unassembled WGS sequence"/>
</dbReference>
<reference evidence="4" key="3">
    <citation type="submission" date="2023-06" db="EMBL/GenBank/DDBJ databases">
        <title>Identification of two novel mycobacterium reveal diversities and complexities of Mycobacterium gordonae clade.</title>
        <authorList>
            <person name="Matsumoto Y."/>
            <person name="Nakamura S."/>
            <person name="Motooka D."/>
            <person name="Fukushima K."/>
        </authorList>
    </citation>
    <scope>NUCLEOTIDE SEQUENCE</scope>
    <source>
        <strain evidence="4">TY812</strain>
    </source>
</reference>
<proteinExistence type="predicted"/>
<dbReference type="EMBL" id="JAUFSA010000001">
    <property type="protein sequence ID" value="MDP7738249.1"/>
    <property type="molecule type" value="Genomic_DNA"/>
</dbReference>
<keyword evidence="2" id="KW-0812">Transmembrane</keyword>
<keyword evidence="5" id="KW-1185">Reference proteome</keyword>
<feature type="transmembrane region" description="Helical" evidence="2">
    <location>
        <begin position="33"/>
        <end position="56"/>
    </location>
</feature>
<gene>
    <name evidence="3" type="ORF">MPRG_52760</name>
    <name evidence="4" type="ORF">QXL92_26300</name>
</gene>
<evidence type="ECO:0000256" key="1">
    <source>
        <dbReference type="SAM" id="MobiDB-lite"/>
    </source>
</evidence>
<evidence type="ECO:0000313" key="5">
    <source>
        <dbReference type="Proteomes" id="UP000465240"/>
    </source>
</evidence>
<name>A0AAJ1SDS4_9MYCO</name>
<dbReference type="AlphaFoldDB" id="A0AAJ1SDS4"/>
<sequence length="126" mass="13039">MNGNNRDRTLTGPGSATDPTDDDGDKARARVNWVLALLTVPGAAIVMLFALGAVMSTDSCTQNRCPTLGGGISFDVFFYGPPLVAMLVIVASVFTAKRHGGIAVPLFGLALLVTDVAILAASVAQY</sequence>
<evidence type="ECO:0000313" key="3">
    <source>
        <dbReference type="EMBL" id="GFG82000.1"/>
    </source>
</evidence>
<feature type="transmembrane region" description="Helical" evidence="2">
    <location>
        <begin position="102"/>
        <end position="124"/>
    </location>
</feature>
<comment type="caution">
    <text evidence="4">The sequence shown here is derived from an EMBL/GenBank/DDBJ whole genome shotgun (WGS) entry which is preliminary data.</text>
</comment>
<keyword evidence="2" id="KW-0472">Membrane</keyword>